<feature type="chain" id="PRO_5040155639" evidence="1">
    <location>
        <begin position="22"/>
        <end position="207"/>
    </location>
</feature>
<evidence type="ECO:0000313" key="2">
    <source>
        <dbReference type="EMBL" id="KAJ6723600.1"/>
    </source>
</evidence>
<dbReference type="PANTHER" id="PTHR46554:SF2">
    <property type="entry name" value="TFIIS N-TERMINAL DOMAIN-CONTAINING PROTEIN"/>
    <property type="match status" value="1"/>
</dbReference>
<name>A0A9Q0Z6Y7_9ROSI</name>
<dbReference type="AlphaFoldDB" id="A0A9Q0Z6Y7"/>
<reference evidence="2" key="2">
    <citation type="journal article" date="2023" name="Int. J. Mol. Sci.">
        <title>De Novo Assembly and Annotation of 11 Diverse Shrub Willow (Salix) Genomes Reveals Novel Gene Organization in Sex-Linked Regions.</title>
        <authorList>
            <person name="Hyden B."/>
            <person name="Feng K."/>
            <person name="Yates T.B."/>
            <person name="Jawdy S."/>
            <person name="Cereghino C."/>
            <person name="Smart L.B."/>
            <person name="Muchero W."/>
        </authorList>
    </citation>
    <scope>NUCLEOTIDE SEQUENCE</scope>
    <source>
        <tissue evidence="2">Shoot tip</tissue>
    </source>
</reference>
<proteinExistence type="predicted"/>
<accession>A0A9Q0Z6Y7</accession>
<organism evidence="2 3">
    <name type="scientific">Salix koriyanagi</name>
    <dbReference type="NCBI Taxonomy" id="2511006"/>
    <lineage>
        <taxon>Eukaryota</taxon>
        <taxon>Viridiplantae</taxon>
        <taxon>Streptophyta</taxon>
        <taxon>Embryophyta</taxon>
        <taxon>Tracheophyta</taxon>
        <taxon>Spermatophyta</taxon>
        <taxon>Magnoliopsida</taxon>
        <taxon>eudicotyledons</taxon>
        <taxon>Gunneridae</taxon>
        <taxon>Pentapetalae</taxon>
        <taxon>rosids</taxon>
        <taxon>fabids</taxon>
        <taxon>Malpighiales</taxon>
        <taxon>Salicaceae</taxon>
        <taxon>Saliceae</taxon>
        <taxon>Salix</taxon>
    </lineage>
</organism>
<protein>
    <submittedName>
        <fullName evidence="2">MEDIATOR OF RNA polymerase II TRANSCRIPTION SUBUNIT 26A-RELATED</fullName>
    </submittedName>
</protein>
<dbReference type="PANTHER" id="PTHR46554">
    <property type="entry name" value="MEDIATOR OF RNA POLYMERASE II TRANSCRIPTION SUBUNIT 26A-RELATED"/>
    <property type="match status" value="1"/>
</dbReference>
<sequence length="207" mass="23741">MLALFLDEWICLLLRLLYKHGEIHPLCLQWWRLIRTPETWVEEDVGLACPPFDDEDFMAAEASFFDLSEKVFFSGVEGDQKGAERFQGSSGNLNAVQILQKKHGRGKNMKVLEQVYKHKDIAPKDTKDETIESDKKTPTKAAIVDDEVSFENRINLAKRKLQESYANIGQEKKRRQIQVLSLSELPQVKCRPGKHRGGFAHKFASCH</sequence>
<dbReference type="EMBL" id="JAPFFM010000013">
    <property type="protein sequence ID" value="KAJ6723600.1"/>
    <property type="molecule type" value="Genomic_DNA"/>
</dbReference>
<feature type="signal peptide" evidence="1">
    <location>
        <begin position="1"/>
        <end position="21"/>
    </location>
</feature>
<keyword evidence="1" id="KW-0732">Signal</keyword>
<keyword evidence="3" id="KW-1185">Reference proteome</keyword>
<evidence type="ECO:0000256" key="1">
    <source>
        <dbReference type="SAM" id="SignalP"/>
    </source>
</evidence>
<dbReference type="Proteomes" id="UP001151752">
    <property type="component" value="Chromosome 14"/>
</dbReference>
<evidence type="ECO:0000313" key="3">
    <source>
        <dbReference type="Proteomes" id="UP001151752"/>
    </source>
</evidence>
<reference evidence="2" key="1">
    <citation type="submission" date="2022-11" db="EMBL/GenBank/DDBJ databases">
        <authorList>
            <person name="Hyden B.L."/>
            <person name="Feng K."/>
            <person name="Yates T."/>
            <person name="Jawdy S."/>
            <person name="Smart L.B."/>
            <person name="Muchero W."/>
        </authorList>
    </citation>
    <scope>NUCLEOTIDE SEQUENCE</scope>
    <source>
        <tissue evidence="2">Shoot tip</tissue>
    </source>
</reference>
<gene>
    <name evidence="2" type="ORF">OIU74_008044</name>
</gene>
<comment type="caution">
    <text evidence="2">The sequence shown here is derived from an EMBL/GenBank/DDBJ whole genome shotgun (WGS) entry which is preliminary data.</text>
</comment>